<evidence type="ECO:0000313" key="1">
    <source>
        <dbReference type="EMBL" id="MBW85574.1"/>
    </source>
</evidence>
<proteinExistence type="predicted"/>
<protein>
    <submittedName>
        <fullName evidence="1">Uncharacterized protein</fullName>
    </submittedName>
</protein>
<accession>A0A2P2IWI0</accession>
<organism evidence="1">
    <name type="scientific">Rhizophora mucronata</name>
    <name type="common">Asiatic mangrove</name>
    <dbReference type="NCBI Taxonomy" id="61149"/>
    <lineage>
        <taxon>Eukaryota</taxon>
        <taxon>Viridiplantae</taxon>
        <taxon>Streptophyta</taxon>
        <taxon>Embryophyta</taxon>
        <taxon>Tracheophyta</taxon>
        <taxon>Spermatophyta</taxon>
        <taxon>Magnoliopsida</taxon>
        <taxon>eudicotyledons</taxon>
        <taxon>Gunneridae</taxon>
        <taxon>Pentapetalae</taxon>
        <taxon>rosids</taxon>
        <taxon>fabids</taxon>
        <taxon>Malpighiales</taxon>
        <taxon>Rhizophoraceae</taxon>
        <taxon>Rhizophora</taxon>
    </lineage>
</organism>
<sequence length="28" mass="3418">MIRNFIVHRIVNISRCRDNFIRTKANET</sequence>
<name>A0A2P2IWI0_RHIMU</name>
<reference evidence="1" key="1">
    <citation type="submission" date="2018-02" db="EMBL/GenBank/DDBJ databases">
        <title>Rhizophora mucronata_Transcriptome.</title>
        <authorList>
            <person name="Meera S.P."/>
            <person name="Sreeshan A."/>
            <person name="Augustine A."/>
        </authorList>
    </citation>
    <scope>NUCLEOTIDE SEQUENCE</scope>
    <source>
        <tissue evidence="1">Leaf</tissue>
    </source>
</reference>
<dbReference type="AlphaFoldDB" id="A0A2P2IWI0"/>
<dbReference type="EMBL" id="GGEC01005091">
    <property type="protein sequence ID" value="MBW85574.1"/>
    <property type="molecule type" value="Transcribed_RNA"/>
</dbReference>